<dbReference type="PROSITE" id="PS51371">
    <property type="entry name" value="CBS"/>
    <property type="match status" value="1"/>
</dbReference>
<keyword evidence="4" id="KW-1185">Reference proteome</keyword>
<proteinExistence type="predicted"/>
<organism evidence="3 4">
    <name type="scientific">Facklamia miroungae</name>
    <dbReference type="NCBI Taxonomy" id="120956"/>
    <lineage>
        <taxon>Bacteria</taxon>
        <taxon>Bacillati</taxon>
        <taxon>Bacillota</taxon>
        <taxon>Bacilli</taxon>
        <taxon>Lactobacillales</taxon>
        <taxon>Aerococcaceae</taxon>
        <taxon>Facklamia</taxon>
    </lineage>
</organism>
<dbReference type="Pfam" id="PF00571">
    <property type="entry name" value="CBS"/>
    <property type="match status" value="1"/>
</dbReference>
<evidence type="ECO:0000313" key="3">
    <source>
        <dbReference type="EMBL" id="SDG17181.1"/>
    </source>
</evidence>
<dbReference type="InterPro" id="IPR017036">
    <property type="entry name" value="Lmo0553-like"/>
</dbReference>
<keyword evidence="1" id="KW-0129">CBS domain</keyword>
<dbReference type="NCBIfam" id="NF038387">
    <property type="entry name" value="CBS_CbpA"/>
    <property type="match status" value="1"/>
</dbReference>
<accession>A0A1G7S2J9</accession>
<dbReference type="STRING" id="120956.SAMN05421791_103268"/>
<gene>
    <name evidence="3" type="ORF">SAMN05421791_103268</name>
</gene>
<protein>
    <submittedName>
        <fullName evidence="3">CBS domain-containing protein</fullName>
    </submittedName>
</protein>
<dbReference type="Proteomes" id="UP000199708">
    <property type="component" value="Unassembled WGS sequence"/>
</dbReference>
<reference evidence="3 4" key="1">
    <citation type="submission" date="2016-10" db="EMBL/GenBank/DDBJ databases">
        <authorList>
            <person name="de Groot N.N."/>
        </authorList>
    </citation>
    <scope>NUCLEOTIDE SEQUENCE [LARGE SCALE GENOMIC DNA]</scope>
    <source>
        <strain evidence="3 4">ATCC BAA-466</strain>
    </source>
</reference>
<evidence type="ECO:0000313" key="4">
    <source>
        <dbReference type="Proteomes" id="UP000199708"/>
    </source>
</evidence>
<dbReference type="RefSeq" id="WP_090289672.1">
    <property type="nucleotide sequence ID" value="NZ_FNCK01000003.1"/>
</dbReference>
<dbReference type="AlphaFoldDB" id="A0A1G7S2J9"/>
<evidence type="ECO:0000256" key="1">
    <source>
        <dbReference type="PROSITE-ProRule" id="PRU00703"/>
    </source>
</evidence>
<dbReference type="OrthoDB" id="1706107at2"/>
<dbReference type="Gene3D" id="3.10.580.10">
    <property type="entry name" value="CBS-domain"/>
    <property type="match status" value="1"/>
</dbReference>
<dbReference type="InterPro" id="IPR000644">
    <property type="entry name" value="CBS_dom"/>
</dbReference>
<dbReference type="PIRSF" id="PIRSF035040">
    <property type="entry name" value="UCP035040_CBS_Lmo0553"/>
    <property type="match status" value="1"/>
</dbReference>
<feature type="domain" description="CBS" evidence="2">
    <location>
        <begin position="6"/>
        <end position="67"/>
    </location>
</feature>
<name>A0A1G7S2J9_9LACT</name>
<sequence length="210" mass="24845">MIEELMKPKNTILTLPETYTCMEAIELLEKNNLRCAPVVDDSQSIFRGNIYRYHIYQYKFHHPEADLKVMPVTRFLKNTTKVIRIHHSILELFFAIKDLPYVAVLSQENTFMGIVEHTRFLNFLNQAWDMPVVGYILKVEALGQKGDLAKIARLVNRYCDISSSMTIDKTEYNNRSYILFQIHQDTSRLTFQNLVQDLQRRKYSVEQWFI</sequence>
<dbReference type="InterPro" id="IPR046342">
    <property type="entry name" value="CBS_dom_sf"/>
</dbReference>
<dbReference type="EMBL" id="FNCK01000003">
    <property type="protein sequence ID" value="SDG17181.1"/>
    <property type="molecule type" value="Genomic_DNA"/>
</dbReference>
<evidence type="ECO:0000259" key="2">
    <source>
        <dbReference type="PROSITE" id="PS51371"/>
    </source>
</evidence>
<dbReference type="SUPFAM" id="SSF54631">
    <property type="entry name" value="CBS-domain pair"/>
    <property type="match status" value="1"/>
</dbReference>